<dbReference type="EMBL" id="BONY01000083">
    <property type="protein sequence ID" value="GIH10073.1"/>
    <property type="molecule type" value="Genomic_DNA"/>
</dbReference>
<gene>
    <name evidence="1" type="ORF">Rhe02_81400</name>
</gene>
<keyword evidence="2" id="KW-1185">Reference proteome</keyword>
<sequence>MKAEDGLGRREALKIKPMRHHECLCRSLDSIRTVGHSRYDPIDKKHRIGEVPEQRRTARVDAGLLARHPQSFGDVGQSVVAEAHLVIWVGCGVHMDDNAIAVSRS</sequence>
<organism evidence="1 2">
    <name type="scientific">Rhizocola hellebori</name>
    <dbReference type="NCBI Taxonomy" id="1392758"/>
    <lineage>
        <taxon>Bacteria</taxon>
        <taxon>Bacillati</taxon>
        <taxon>Actinomycetota</taxon>
        <taxon>Actinomycetes</taxon>
        <taxon>Micromonosporales</taxon>
        <taxon>Micromonosporaceae</taxon>
        <taxon>Rhizocola</taxon>
    </lineage>
</organism>
<proteinExistence type="predicted"/>
<dbReference type="AlphaFoldDB" id="A0A8J3QIL0"/>
<evidence type="ECO:0000313" key="1">
    <source>
        <dbReference type="EMBL" id="GIH10073.1"/>
    </source>
</evidence>
<name>A0A8J3QIL0_9ACTN</name>
<accession>A0A8J3QIL0</accession>
<comment type="caution">
    <text evidence="1">The sequence shown here is derived from an EMBL/GenBank/DDBJ whole genome shotgun (WGS) entry which is preliminary data.</text>
</comment>
<reference evidence="1" key="1">
    <citation type="submission" date="2021-01" db="EMBL/GenBank/DDBJ databases">
        <title>Whole genome shotgun sequence of Rhizocola hellebori NBRC 109834.</title>
        <authorList>
            <person name="Komaki H."/>
            <person name="Tamura T."/>
        </authorList>
    </citation>
    <scope>NUCLEOTIDE SEQUENCE</scope>
    <source>
        <strain evidence="1">NBRC 109834</strain>
    </source>
</reference>
<evidence type="ECO:0000313" key="2">
    <source>
        <dbReference type="Proteomes" id="UP000612899"/>
    </source>
</evidence>
<protein>
    <submittedName>
        <fullName evidence="1">Uncharacterized protein</fullName>
    </submittedName>
</protein>
<dbReference type="Proteomes" id="UP000612899">
    <property type="component" value="Unassembled WGS sequence"/>
</dbReference>